<gene>
    <name evidence="1" type="ORF">PCOS0759_LOCUS9349</name>
</gene>
<organism evidence="1">
    <name type="scientific">Percolomonas cosmopolitus</name>
    <dbReference type="NCBI Taxonomy" id="63605"/>
    <lineage>
        <taxon>Eukaryota</taxon>
        <taxon>Discoba</taxon>
        <taxon>Heterolobosea</taxon>
        <taxon>Tetramitia</taxon>
        <taxon>Eutetramitia</taxon>
        <taxon>Percolomonadidae</taxon>
        <taxon>Percolomonas</taxon>
    </lineage>
</organism>
<reference evidence="1" key="1">
    <citation type="submission" date="2021-01" db="EMBL/GenBank/DDBJ databases">
        <authorList>
            <person name="Corre E."/>
            <person name="Pelletier E."/>
            <person name="Niang G."/>
            <person name="Scheremetjew M."/>
            <person name="Finn R."/>
            <person name="Kale V."/>
            <person name="Holt S."/>
            <person name="Cochrane G."/>
            <person name="Meng A."/>
            <person name="Brown T."/>
            <person name="Cohen L."/>
        </authorList>
    </citation>
    <scope>NUCLEOTIDE SEQUENCE</scope>
    <source>
        <strain evidence="1">WS</strain>
    </source>
</reference>
<accession>A0A7S1KUI7</accession>
<proteinExistence type="predicted"/>
<dbReference type="EMBL" id="HBGD01011333">
    <property type="protein sequence ID" value="CAD9086095.1"/>
    <property type="molecule type" value="Transcribed_RNA"/>
</dbReference>
<evidence type="ECO:0000313" key="1">
    <source>
        <dbReference type="EMBL" id="CAD9086095.1"/>
    </source>
</evidence>
<sequence>MDFSVRLSSSLLQKMGWDVEGYDHRQEQMQYFMAQQQQQLQNENESAQGDSPLPEQQAIIEESQELEAQDVQKAEILLDEFPTLSSSEKVLQRMNTYNEKESAPLPTITDMLIWEAMQREDRDSKENLPLWDELQRSLADYQFELDMIDVAKTSLKEAATNEGIDQKREKYMSRVPFLVWINPLSLTHCYDEWNNIKKGNGNYFRYRKCIENQVLGERASQDSKTQL</sequence>
<name>A0A7S1KUI7_9EUKA</name>
<protein>
    <submittedName>
        <fullName evidence="1">Uncharacterized protein</fullName>
    </submittedName>
</protein>
<dbReference type="AlphaFoldDB" id="A0A7S1KUI7"/>